<dbReference type="PANTHER" id="PTHR43283:SF3">
    <property type="entry name" value="BETA-LACTAMASE FAMILY PROTEIN (AFU_ORTHOLOGUE AFUA_5G07500)"/>
    <property type="match status" value="1"/>
</dbReference>
<feature type="domain" description="Beta-lactamase-related" evidence="1">
    <location>
        <begin position="23"/>
        <end position="341"/>
    </location>
</feature>
<dbReference type="Proteomes" id="UP000215059">
    <property type="component" value="Unassembled WGS sequence"/>
</dbReference>
<proteinExistence type="predicted"/>
<comment type="caution">
    <text evidence="2">The sequence shown here is derived from an EMBL/GenBank/DDBJ whole genome shotgun (WGS) entry which is preliminary data.</text>
</comment>
<sequence length="551" mass="62016">MYYRLLRNYRGETAMSHLIDNIQNIIEDSMKTNNIPGTAVAVIKDNELILSQGFGMTNTEGWGSPVSANTLFRIASVSKLFTGTVIMMLVEQGLIDLDQPVQHYVPWFTTADTELSKLITIRMLLSHSSGLPTGGDGITTDLEGYMKETVPTVHIHFHPGTAYSYGNHSLNIAGYVAEHVTQKPFAALMEELLFKPLQMNQTTYDPLKAMTYPLALPHGPANDGEHRAIEHQMYNNKACYPSYYAFSSIEDLSKFAMLHLQDGMYDGKQLLSEESVAEMRTQQSKWYTPTDGGCGITFFQENKDGIDRFWHYGQYSHEYSSQFILVPEKGIAVIALANGENIFQAGYEIVDELLKGETVESARQDSSDDGSTPDWALYEGSYLHSYYGIIHLEKREGEVFLKHNDQEFKLVRHSSDTYFAHDAEGHTPFTVGLPAQIPGQSSKTIMVNSKGCPEFLPTYKPEPSDWEEWTGVYGSGKESYEISIDGEALILKEVHNNKEQTCRPITKNLFMTQEYGVINFTDVNGTITLEFVFAWRYPKQQASELSLLSSN</sequence>
<dbReference type="OrthoDB" id="846150at2"/>
<dbReference type="InterPro" id="IPR001466">
    <property type="entry name" value="Beta-lactam-related"/>
</dbReference>
<reference evidence="2 3" key="1">
    <citation type="submission" date="2017-07" db="EMBL/GenBank/DDBJ databases">
        <title>Fictibacillus sp. nov. GDSW-R2A3 Genome sequencing and assembly.</title>
        <authorList>
            <person name="Mayilraj S."/>
        </authorList>
    </citation>
    <scope>NUCLEOTIDE SEQUENCE [LARGE SCALE GENOMIC DNA]</scope>
    <source>
        <strain evidence="2 3">GDSW-R2A3</strain>
    </source>
</reference>
<dbReference type="InterPro" id="IPR012338">
    <property type="entry name" value="Beta-lactam/transpept-like"/>
</dbReference>
<dbReference type="EMBL" id="NOII01000003">
    <property type="protein sequence ID" value="OYD57238.1"/>
    <property type="molecule type" value="Genomic_DNA"/>
</dbReference>
<dbReference type="AlphaFoldDB" id="A0A235F7L3"/>
<accession>A0A235F7L3</accession>
<evidence type="ECO:0000313" key="2">
    <source>
        <dbReference type="EMBL" id="OYD57238.1"/>
    </source>
</evidence>
<evidence type="ECO:0000259" key="1">
    <source>
        <dbReference type="Pfam" id="PF00144"/>
    </source>
</evidence>
<gene>
    <name evidence="2" type="ORF">CGZ90_11150</name>
</gene>
<dbReference type="SUPFAM" id="SSF56601">
    <property type="entry name" value="beta-lactamase/transpeptidase-like"/>
    <property type="match status" value="1"/>
</dbReference>
<evidence type="ECO:0000313" key="3">
    <source>
        <dbReference type="Proteomes" id="UP000215059"/>
    </source>
</evidence>
<dbReference type="PANTHER" id="PTHR43283">
    <property type="entry name" value="BETA-LACTAMASE-RELATED"/>
    <property type="match status" value="1"/>
</dbReference>
<dbReference type="InterPro" id="IPR050789">
    <property type="entry name" value="Diverse_Enzym_Activities"/>
</dbReference>
<name>A0A235F7L3_9BACL</name>
<dbReference type="Pfam" id="PF00144">
    <property type="entry name" value="Beta-lactamase"/>
    <property type="match status" value="1"/>
</dbReference>
<organism evidence="2 3">
    <name type="scientific">Fictibacillus aquaticus</name>
    <dbReference type="NCBI Taxonomy" id="2021314"/>
    <lineage>
        <taxon>Bacteria</taxon>
        <taxon>Bacillati</taxon>
        <taxon>Bacillota</taxon>
        <taxon>Bacilli</taxon>
        <taxon>Bacillales</taxon>
        <taxon>Fictibacillaceae</taxon>
        <taxon>Fictibacillus</taxon>
    </lineage>
</organism>
<protein>
    <recommendedName>
        <fullName evidence="1">Beta-lactamase-related domain-containing protein</fullName>
    </recommendedName>
</protein>
<dbReference type="Gene3D" id="3.40.710.10">
    <property type="entry name" value="DD-peptidase/beta-lactamase superfamily"/>
    <property type="match status" value="1"/>
</dbReference>
<keyword evidence="3" id="KW-1185">Reference proteome</keyword>